<feature type="transmembrane region" description="Helical" evidence="6">
    <location>
        <begin position="172"/>
        <end position="190"/>
    </location>
</feature>
<name>C7NJL7_KYTSD</name>
<evidence type="ECO:0000256" key="6">
    <source>
        <dbReference type="SAM" id="Phobius"/>
    </source>
</evidence>
<feature type="domain" description="EamA" evidence="7">
    <location>
        <begin position="173"/>
        <end position="304"/>
    </location>
</feature>
<evidence type="ECO:0000256" key="5">
    <source>
        <dbReference type="ARBA" id="ARBA00023136"/>
    </source>
</evidence>
<dbReference type="GO" id="GO:0016020">
    <property type="term" value="C:membrane"/>
    <property type="evidence" value="ECO:0007669"/>
    <property type="project" value="UniProtKB-SubCell"/>
</dbReference>
<feature type="transmembrane region" description="Helical" evidence="6">
    <location>
        <begin position="287"/>
        <end position="305"/>
    </location>
</feature>
<feature type="transmembrane region" description="Helical" evidence="6">
    <location>
        <begin position="202"/>
        <end position="221"/>
    </location>
</feature>
<comment type="similarity">
    <text evidence="2">Belongs to the EamA transporter family.</text>
</comment>
<dbReference type="Pfam" id="PF00892">
    <property type="entry name" value="EamA"/>
    <property type="match status" value="2"/>
</dbReference>
<feature type="transmembrane region" description="Helical" evidence="6">
    <location>
        <begin position="233"/>
        <end position="251"/>
    </location>
</feature>
<dbReference type="SUPFAM" id="SSF103481">
    <property type="entry name" value="Multidrug resistance efflux transporter EmrE"/>
    <property type="match status" value="2"/>
</dbReference>
<dbReference type="Proteomes" id="UP000006666">
    <property type="component" value="Chromosome"/>
</dbReference>
<protein>
    <submittedName>
        <fullName evidence="8">Predicted permease, DMT superfamily</fullName>
    </submittedName>
</protein>
<dbReference type="InterPro" id="IPR000620">
    <property type="entry name" value="EamA_dom"/>
</dbReference>
<dbReference type="HOGENOM" id="CLU_033863_4_4_11"/>
<dbReference type="KEGG" id="kse:Ksed_02670"/>
<dbReference type="InterPro" id="IPR050638">
    <property type="entry name" value="AA-Vitamin_Transporters"/>
</dbReference>
<dbReference type="InterPro" id="IPR037185">
    <property type="entry name" value="EmrE-like"/>
</dbReference>
<feature type="transmembrane region" description="Helical" evidence="6">
    <location>
        <begin position="53"/>
        <end position="73"/>
    </location>
</feature>
<feature type="transmembrane region" description="Helical" evidence="6">
    <location>
        <begin position="20"/>
        <end position="41"/>
    </location>
</feature>
<evidence type="ECO:0000256" key="4">
    <source>
        <dbReference type="ARBA" id="ARBA00022989"/>
    </source>
</evidence>
<feature type="transmembrane region" description="Helical" evidence="6">
    <location>
        <begin position="263"/>
        <end position="281"/>
    </location>
</feature>
<feature type="transmembrane region" description="Helical" evidence="6">
    <location>
        <begin position="113"/>
        <end position="134"/>
    </location>
</feature>
<keyword evidence="4 6" id="KW-1133">Transmembrane helix</keyword>
<keyword evidence="9" id="KW-1185">Reference proteome</keyword>
<dbReference type="PANTHER" id="PTHR32322">
    <property type="entry name" value="INNER MEMBRANE TRANSPORTER"/>
    <property type="match status" value="1"/>
</dbReference>
<keyword evidence="3 6" id="KW-0812">Transmembrane</keyword>
<dbReference type="AlphaFoldDB" id="C7NJL7"/>
<accession>C7NJL7</accession>
<comment type="subcellular location">
    <subcellularLocation>
        <location evidence="1">Membrane</location>
        <topology evidence="1">Multi-pass membrane protein</topology>
    </subcellularLocation>
</comment>
<evidence type="ECO:0000256" key="2">
    <source>
        <dbReference type="ARBA" id="ARBA00007362"/>
    </source>
</evidence>
<evidence type="ECO:0000313" key="8">
    <source>
        <dbReference type="EMBL" id="ACV05347.1"/>
    </source>
</evidence>
<feature type="transmembrane region" description="Helical" evidence="6">
    <location>
        <begin position="85"/>
        <end position="107"/>
    </location>
</feature>
<reference evidence="8 9" key="1">
    <citation type="journal article" date="2009" name="Stand. Genomic Sci.">
        <title>Complete genome sequence of Kytococcus sedentarius type strain (541).</title>
        <authorList>
            <person name="Sims D."/>
            <person name="Brettin T."/>
            <person name="Detter J.C."/>
            <person name="Han C."/>
            <person name="Lapidus A."/>
            <person name="Copeland A."/>
            <person name="Glavina Del Rio T."/>
            <person name="Nolan M."/>
            <person name="Chen F."/>
            <person name="Lucas S."/>
            <person name="Tice H."/>
            <person name="Cheng J.F."/>
            <person name="Bruce D."/>
            <person name="Goodwin L."/>
            <person name="Pitluck S."/>
            <person name="Ovchinnikova G."/>
            <person name="Pati A."/>
            <person name="Ivanova N."/>
            <person name="Mavrommatis K."/>
            <person name="Chen A."/>
            <person name="Palaniappan K."/>
            <person name="D'haeseleer P."/>
            <person name="Chain P."/>
            <person name="Bristow J."/>
            <person name="Eisen J.A."/>
            <person name="Markowitz V."/>
            <person name="Hugenholtz P."/>
            <person name="Schneider S."/>
            <person name="Goker M."/>
            <person name="Pukall R."/>
            <person name="Kyrpides N.C."/>
            <person name="Klenk H.P."/>
        </authorList>
    </citation>
    <scope>NUCLEOTIDE SEQUENCE [LARGE SCALE GENOMIC DNA]</scope>
    <source>
        <strain evidence="9">ATCC 14392 / DSM 20547 / JCM 11482 / CCUG 33030 / NBRC 15357 / NCTC 11040 / CCM 314 / 541</strain>
    </source>
</reference>
<keyword evidence="5 6" id="KW-0472">Membrane</keyword>
<dbReference type="RefSeq" id="WP_012801765.1">
    <property type="nucleotide sequence ID" value="NC_013169.1"/>
</dbReference>
<gene>
    <name evidence="8" type="ordered locus">Ksed_02670</name>
</gene>
<feature type="transmembrane region" description="Helical" evidence="6">
    <location>
        <begin position="146"/>
        <end position="166"/>
    </location>
</feature>
<evidence type="ECO:0000313" key="9">
    <source>
        <dbReference type="Proteomes" id="UP000006666"/>
    </source>
</evidence>
<evidence type="ECO:0000256" key="3">
    <source>
        <dbReference type="ARBA" id="ARBA00022692"/>
    </source>
</evidence>
<dbReference type="Gene3D" id="1.10.3730.20">
    <property type="match status" value="1"/>
</dbReference>
<sequence length="319" mass="33368">MTTQATAPPSTTSGAPGGRALTVAVLSLMGATLFWAGNYVVGAAAVETIDPVSLVWLRWVIAVVPLLALAQWLERPDWRALLRQWPWIVGLSALGMIAYTWLLYVALEYTPPFNASLINAFNPALIVLMAVLLLGDRMTARKVVGVALALVGVLVVISGGDIAAVFRTGVGTGELFMVSAVCVWTAYTIAGRMSPTLPPVSSTALQAVVAVVVMAPVTFAMGGPTLPPSSGSLWALLFIAVFPSVLSYLLWNRALEVIPASSAGVFMNLVTVYVAAFTVLSGGRITVPEAVGGVLVITGVVLTNVQRRIRPGAATTRPG</sequence>
<organism evidence="8 9">
    <name type="scientific">Kytococcus sedentarius (strain ATCC 14392 / DSM 20547 / JCM 11482 / CCUG 33030 / NBRC 15357 / NCTC 11040 / CCM 314 / 541)</name>
    <name type="common">Micrococcus sedentarius</name>
    <dbReference type="NCBI Taxonomy" id="478801"/>
    <lineage>
        <taxon>Bacteria</taxon>
        <taxon>Bacillati</taxon>
        <taxon>Actinomycetota</taxon>
        <taxon>Actinomycetes</taxon>
        <taxon>Micrococcales</taxon>
        <taxon>Kytococcaceae</taxon>
        <taxon>Kytococcus</taxon>
    </lineage>
</organism>
<evidence type="ECO:0000256" key="1">
    <source>
        <dbReference type="ARBA" id="ARBA00004141"/>
    </source>
</evidence>
<feature type="domain" description="EamA" evidence="7">
    <location>
        <begin position="24"/>
        <end position="157"/>
    </location>
</feature>
<dbReference type="eggNOG" id="COG0697">
    <property type="taxonomic scope" value="Bacteria"/>
</dbReference>
<dbReference type="EMBL" id="CP001686">
    <property type="protein sequence ID" value="ACV05347.1"/>
    <property type="molecule type" value="Genomic_DNA"/>
</dbReference>
<evidence type="ECO:0000259" key="7">
    <source>
        <dbReference type="Pfam" id="PF00892"/>
    </source>
</evidence>
<dbReference type="PANTHER" id="PTHR32322:SF2">
    <property type="entry name" value="EAMA DOMAIN-CONTAINING PROTEIN"/>
    <property type="match status" value="1"/>
</dbReference>
<proteinExistence type="inferred from homology"/>